<evidence type="ECO:0000313" key="4">
    <source>
        <dbReference type="EMBL" id="CAH1644657.1"/>
    </source>
</evidence>
<dbReference type="GO" id="GO:0008234">
    <property type="term" value="F:cysteine-type peptidase activity"/>
    <property type="evidence" value="ECO:0007669"/>
    <property type="project" value="InterPro"/>
</dbReference>
<dbReference type="PROSITE" id="PS00639">
    <property type="entry name" value="THIOL_PROTEASE_HIS"/>
    <property type="match status" value="1"/>
</dbReference>
<gene>
    <name evidence="4" type="ORF">SPLIT_LOCUS10010</name>
</gene>
<feature type="domain" description="Peptidase C1A papain C-terminal" evidence="2">
    <location>
        <begin position="196"/>
        <end position="417"/>
    </location>
</feature>
<dbReference type="InterPro" id="IPR013128">
    <property type="entry name" value="Peptidase_C1A"/>
</dbReference>
<dbReference type="CDD" id="cd02248">
    <property type="entry name" value="Peptidase_C1A"/>
    <property type="match status" value="1"/>
</dbReference>
<dbReference type="AlphaFoldDB" id="A0A9P0N4L9"/>
<dbReference type="SUPFAM" id="SSF54001">
    <property type="entry name" value="Cysteine proteinases"/>
    <property type="match status" value="1"/>
</dbReference>
<dbReference type="GO" id="GO:0006508">
    <property type="term" value="P:proteolysis"/>
    <property type="evidence" value="ECO:0007669"/>
    <property type="project" value="InterPro"/>
</dbReference>
<comment type="similarity">
    <text evidence="1">Belongs to the peptidase C1 family.</text>
</comment>
<dbReference type="PANTHER" id="PTHR12411">
    <property type="entry name" value="CYSTEINE PROTEASE FAMILY C1-RELATED"/>
    <property type="match status" value="1"/>
</dbReference>
<dbReference type="Proteomes" id="UP001153321">
    <property type="component" value="Chromosome 5"/>
</dbReference>
<dbReference type="PRINTS" id="PR00705">
    <property type="entry name" value="PAPAIN"/>
</dbReference>
<keyword evidence="5" id="KW-1185">Reference proteome</keyword>
<proteinExistence type="inferred from homology"/>
<name>A0A9P0N4L9_SPOLI</name>
<evidence type="ECO:0000259" key="3">
    <source>
        <dbReference type="SMART" id="SM00848"/>
    </source>
</evidence>
<feature type="domain" description="Cathepsin propeptide inhibitor" evidence="3">
    <location>
        <begin position="111"/>
        <end position="167"/>
    </location>
</feature>
<dbReference type="SMART" id="SM00848">
    <property type="entry name" value="Inhibitor_I29"/>
    <property type="match status" value="1"/>
</dbReference>
<dbReference type="SMART" id="SM00645">
    <property type="entry name" value="Pept_C1"/>
    <property type="match status" value="1"/>
</dbReference>
<dbReference type="Pfam" id="PF08246">
    <property type="entry name" value="Inhibitor_I29"/>
    <property type="match status" value="1"/>
</dbReference>
<dbReference type="Pfam" id="PF00112">
    <property type="entry name" value="Peptidase_C1"/>
    <property type="match status" value="1"/>
</dbReference>
<dbReference type="InterPro" id="IPR013201">
    <property type="entry name" value="Prot_inhib_I29"/>
</dbReference>
<dbReference type="InterPro" id="IPR038765">
    <property type="entry name" value="Papain-like_cys_pep_sf"/>
</dbReference>
<evidence type="ECO:0000313" key="5">
    <source>
        <dbReference type="Proteomes" id="UP001153321"/>
    </source>
</evidence>
<dbReference type="InterPro" id="IPR025660">
    <property type="entry name" value="Pept_his_AS"/>
</dbReference>
<evidence type="ECO:0000256" key="1">
    <source>
        <dbReference type="ARBA" id="ARBA00008455"/>
    </source>
</evidence>
<reference evidence="4" key="1">
    <citation type="submission" date="2022-02" db="EMBL/GenBank/DDBJ databases">
        <authorList>
            <person name="King R."/>
        </authorList>
    </citation>
    <scope>NUCLEOTIDE SEQUENCE</scope>
</reference>
<organism evidence="4 5">
    <name type="scientific">Spodoptera littoralis</name>
    <name type="common">Egyptian cotton leafworm</name>
    <dbReference type="NCBI Taxonomy" id="7109"/>
    <lineage>
        <taxon>Eukaryota</taxon>
        <taxon>Metazoa</taxon>
        <taxon>Ecdysozoa</taxon>
        <taxon>Arthropoda</taxon>
        <taxon>Hexapoda</taxon>
        <taxon>Insecta</taxon>
        <taxon>Pterygota</taxon>
        <taxon>Neoptera</taxon>
        <taxon>Endopterygota</taxon>
        <taxon>Lepidoptera</taxon>
        <taxon>Glossata</taxon>
        <taxon>Ditrysia</taxon>
        <taxon>Noctuoidea</taxon>
        <taxon>Noctuidae</taxon>
        <taxon>Amphipyrinae</taxon>
        <taxon>Spodoptera</taxon>
    </lineage>
</organism>
<dbReference type="InterPro" id="IPR039417">
    <property type="entry name" value="Peptidase_C1A_papain-like"/>
</dbReference>
<protein>
    <submittedName>
        <fullName evidence="4">Uncharacterized protein</fullName>
    </submittedName>
</protein>
<dbReference type="InterPro" id="IPR000668">
    <property type="entry name" value="Peptidase_C1A_C"/>
</dbReference>
<sequence>MTSQLGRIGIPIAVGTGQLYLAINIAAWAQTLELSRHIADSAAGGIRTAPPLHTVSLCRNGLPMNGARNNAPVLNGTKILIAGYRTFVYRLHYFSSTAITPYSLDNVDQHFNDFVVKYNKIYADEEERLNRSQIFAENLKTIIELNARRESHLYDVTHFMDLTQEEFTMRYTGLSEVFLTNDCPYLHDEDIEDVDAPESFDWRDHNAVTPVKDQYDCSSCYAFSAIANIESQVAIKYNMQVDLSEQQIVDCNRRTLGCKEGLMAPTFRYLMEAGGAVSEPDYPYFGYQSQCYFNRSWPLLNIYPRWPPVRVISCYSLRLTSQEKVKQLLYKYGPISIAIQADEFRYMGRVGIITDQFCTGPLNHAVLLVGYGTENGMPYWIVKNSWGSGWHDQGYFKMQRGEHAESCGMMNAGMAIAYIA</sequence>
<accession>A0A9P0N4L9</accession>
<dbReference type="Gene3D" id="3.90.70.10">
    <property type="entry name" value="Cysteine proteinases"/>
    <property type="match status" value="1"/>
</dbReference>
<dbReference type="EMBL" id="LR824536">
    <property type="protein sequence ID" value="CAH1644657.1"/>
    <property type="molecule type" value="Genomic_DNA"/>
</dbReference>
<evidence type="ECO:0000259" key="2">
    <source>
        <dbReference type="SMART" id="SM00645"/>
    </source>
</evidence>